<dbReference type="GO" id="GO:0005634">
    <property type="term" value="C:nucleus"/>
    <property type="evidence" value="ECO:0007669"/>
    <property type="project" value="TreeGrafter"/>
</dbReference>
<dbReference type="EMBL" id="JAKMXF010000144">
    <property type="protein sequence ID" value="KAI6656394.1"/>
    <property type="molecule type" value="Genomic_DNA"/>
</dbReference>
<dbReference type="Gene3D" id="2.160.10.10">
    <property type="entry name" value="Hexapeptide repeat proteins"/>
    <property type="match status" value="1"/>
</dbReference>
<dbReference type="GO" id="GO:0005829">
    <property type="term" value="C:cytosol"/>
    <property type="evidence" value="ECO:0007669"/>
    <property type="project" value="TreeGrafter"/>
</dbReference>
<feature type="compositionally biased region" description="Pro residues" evidence="4">
    <location>
        <begin position="17"/>
        <end position="27"/>
    </location>
</feature>
<gene>
    <name evidence="6" type="ORF">LOD99_1193</name>
</gene>
<organism evidence="6 7">
    <name type="scientific">Oopsacas minuta</name>
    <dbReference type="NCBI Taxonomy" id="111878"/>
    <lineage>
        <taxon>Eukaryota</taxon>
        <taxon>Metazoa</taxon>
        <taxon>Porifera</taxon>
        <taxon>Hexactinellida</taxon>
        <taxon>Hexasterophora</taxon>
        <taxon>Lyssacinosida</taxon>
        <taxon>Leucopsacidae</taxon>
        <taxon>Oopsacas</taxon>
    </lineage>
</organism>
<dbReference type="SUPFAM" id="SSF53067">
    <property type="entry name" value="Actin-like ATPase domain"/>
    <property type="match status" value="2"/>
</dbReference>
<dbReference type="Gene3D" id="3.30.30.30">
    <property type="match status" value="1"/>
</dbReference>
<dbReference type="SUPFAM" id="SSF51161">
    <property type="entry name" value="Trimeric LpxA-like enzymes"/>
    <property type="match status" value="1"/>
</dbReference>
<dbReference type="GO" id="GO:0005524">
    <property type="term" value="F:ATP binding"/>
    <property type="evidence" value="ECO:0007669"/>
    <property type="project" value="UniProtKB-KW"/>
</dbReference>
<keyword evidence="5" id="KW-1133">Transmembrane helix</keyword>
<evidence type="ECO:0000256" key="4">
    <source>
        <dbReference type="SAM" id="MobiDB-lite"/>
    </source>
</evidence>
<comment type="caution">
    <text evidence="6">The sequence shown here is derived from an EMBL/GenBank/DDBJ whole genome shotgun (WGS) entry which is preliminary data.</text>
</comment>
<protein>
    <submittedName>
        <fullName evidence="6">Heat shock protein 70</fullName>
    </submittedName>
</protein>
<name>A0AAV7K6I8_9METZ</name>
<comment type="similarity">
    <text evidence="1">Belongs to the heat shock protein 70 family.</text>
</comment>
<keyword evidence="5" id="KW-0472">Membrane</keyword>
<evidence type="ECO:0000256" key="5">
    <source>
        <dbReference type="SAM" id="Phobius"/>
    </source>
</evidence>
<keyword evidence="3" id="KW-0067">ATP-binding</keyword>
<evidence type="ECO:0000256" key="1">
    <source>
        <dbReference type="ARBA" id="ARBA00007381"/>
    </source>
</evidence>
<reference evidence="6 7" key="1">
    <citation type="journal article" date="2023" name="BMC Biol.">
        <title>The compact genome of the sponge Oopsacas minuta (Hexactinellida) is lacking key metazoan core genes.</title>
        <authorList>
            <person name="Santini S."/>
            <person name="Schenkelaars Q."/>
            <person name="Jourda C."/>
            <person name="Duchesne M."/>
            <person name="Belahbib H."/>
            <person name="Rocher C."/>
            <person name="Selva M."/>
            <person name="Riesgo A."/>
            <person name="Vervoort M."/>
            <person name="Leys S.P."/>
            <person name="Kodjabachian L."/>
            <person name="Le Bivic A."/>
            <person name="Borchiellini C."/>
            <person name="Claverie J.M."/>
            <person name="Renard E."/>
        </authorList>
    </citation>
    <scope>NUCLEOTIDE SEQUENCE [LARGE SCALE GENOMIC DNA]</scope>
    <source>
        <strain evidence="6">SPO-2</strain>
    </source>
</reference>
<dbReference type="InterPro" id="IPR013126">
    <property type="entry name" value="Hsp_70_fam"/>
</dbReference>
<feature type="transmembrane region" description="Helical" evidence="5">
    <location>
        <begin position="630"/>
        <end position="647"/>
    </location>
</feature>
<dbReference type="PANTHER" id="PTHR45639:SF32">
    <property type="entry name" value="HEAT SHOCK PROTEIN PDR13"/>
    <property type="match status" value="1"/>
</dbReference>
<dbReference type="AlphaFoldDB" id="A0AAV7K6I8"/>
<feature type="region of interest" description="Disordered" evidence="4">
    <location>
        <begin position="1"/>
        <end position="27"/>
    </location>
</feature>
<feature type="compositionally biased region" description="Basic residues" evidence="4">
    <location>
        <begin position="1"/>
        <end position="16"/>
    </location>
</feature>
<keyword evidence="6" id="KW-0346">Stress response</keyword>
<dbReference type="FunFam" id="3.90.640.10:FF:000010">
    <property type="entry name" value="heat shock 70 kDa protein 14"/>
    <property type="match status" value="1"/>
</dbReference>
<accession>A0AAV7K6I8</accession>
<dbReference type="Gene3D" id="3.90.640.10">
    <property type="entry name" value="Actin, Chain A, domain 4"/>
    <property type="match status" value="1"/>
</dbReference>
<evidence type="ECO:0000313" key="7">
    <source>
        <dbReference type="Proteomes" id="UP001165289"/>
    </source>
</evidence>
<dbReference type="Pfam" id="PF00012">
    <property type="entry name" value="HSP70"/>
    <property type="match status" value="1"/>
</dbReference>
<proteinExistence type="inferred from homology"/>
<keyword evidence="7" id="KW-1185">Reference proteome</keyword>
<evidence type="ECO:0000313" key="6">
    <source>
        <dbReference type="EMBL" id="KAI6656394.1"/>
    </source>
</evidence>
<dbReference type="PRINTS" id="PR00301">
    <property type="entry name" value="HEATSHOCK70"/>
</dbReference>
<dbReference type="InterPro" id="IPR011004">
    <property type="entry name" value="Trimer_LpxA-like_sf"/>
</dbReference>
<dbReference type="Proteomes" id="UP001165289">
    <property type="component" value="Unassembled WGS sequence"/>
</dbReference>
<dbReference type="InterPro" id="IPR043129">
    <property type="entry name" value="ATPase_NBD"/>
</dbReference>
<keyword evidence="5" id="KW-0812">Transmembrane</keyword>
<dbReference type="Gene3D" id="3.30.420.40">
    <property type="match status" value="2"/>
</dbReference>
<sequence length="659" mass="72277">MASKGKGKGKLKKKTQPKPPTKPPPPIDTPCLFSVSIGTQNICIATVRNAILEIIVNENGDRLTPASICYEVGKKGQFNPLIGQVASQLADRGEPNAFTHLLDFEKMSENCCKTNFQDSSLKLVAESSTQNISHVRILSDFLSAVRETVSAYSNKTATHCIIAHSSQVSMETLRNACNIAALSPIQILPASICPLLAYGIGQNKDQLEIPKIALVIDLGHRYLGVSIYRILNGLFQPIKTEQFQGLGGEKFDEILTNHIASLFNDKHKCDLYENRKSILKIAREVSNIKHILSTLPIASVSIDSLYEGIDCHLSIARGRFESLISPIITRLVEIVTSTVLGKDMELECITDLVCVGGSCRIPFIQSQLQGAFSSATLHNTLTQDEVFALGAAKQCQLIEENTLVSDFKTPPISVPSTMYDIVLKIDIDILLFQSGTPLPATNDTTLEVAGPRTFSIIESRNLGNGTIDIPEGVKIVSLRSELNAQTGLKHMTSETILDIHTGAVVCADTILIGQVTIGANTVVHPKATLDGSGGPIVIGQNNILEENVVIKGTEIIEIGSGNSFRVGTHCHAKKVGDNNIFEMKSLSLHRNFQKTNMPNQPRRYVSPYPPKTFREWMKFGYRFTFMRDPVFFISAGIVIFLITRIPVTDEARKNSQYFN</sequence>
<evidence type="ECO:0000256" key="2">
    <source>
        <dbReference type="ARBA" id="ARBA00022741"/>
    </source>
</evidence>
<dbReference type="GO" id="GO:0140662">
    <property type="term" value="F:ATP-dependent protein folding chaperone"/>
    <property type="evidence" value="ECO:0007669"/>
    <property type="project" value="InterPro"/>
</dbReference>
<keyword evidence="2" id="KW-0547">Nucleotide-binding</keyword>
<dbReference type="PANTHER" id="PTHR45639">
    <property type="entry name" value="HSC70CB, ISOFORM G-RELATED"/>
    <property type="match status" value="1"/>
</dbReference>
<evidence type="ECO:0000256" key="3">
    <source>
        <dbReference type="ARBA" id="ARBA00022840"/>
    </source>
</evidence>